<dbReference type="PROSITE" id="PS50011">
    <property type="entry name" value="PROTEIN_KINASE_DOM"/>
    <property type="match status" value="1"/>
</dbReference>
<dbReference type="GO" id="GO:0004674">
    <property type="term" value="F:protein serine/threonine kinase activity"/>
    <property type="evidence" value="ECO:0007669"/>
    <property type="project" value="UniProtKB-KW"/>
</dbReference>
<dbReference type="GO" id="GO:0008270">
    <property type="term" value="F:zinc ion binding"/>
    <property type="evidence" value="ECO:0007669"/>
    <property type="project" value="UniProtKB-KW"/>
</dbReference>
<dbReference type="GO" id="GO:0007200">
    <property type="term" value="P:phospholipase C-activating G protein-coupled receptor signaling pathway"/>
    <property type="evidence" value="ECO:0007669"/>
    <property type="project" value="TreeGrafter"/>
</dbReference>
<sequence length="186" mass="21718">MIKYLSLIEFHFHSVSFSIIGDFGYARTIHEHSLRYTKVGTTAYLPPEVSHDQWRNARGYNKTVDMWAIGVIIFVSLTGYFPFHEEIDILPQLENIPKLFQDDLFNEITDEVKDLLRFRLLVPDAGHRMHSAGVIYHDWFQKSRNLLKSCKQLEECLEKKWLTLFFEETDSNANVSVATIEESDSN</sequence>
<reference evidence="2" key="1">
    <citation type="submission" date="2021-02" db="EMBL/GenBank/DDBJ databases">
        <authorList>
            <person name="Nowell W R."/>
        </authorList>
    </citation>
    <scope>NUCLEOTIDE SEQUENCE</scope>
</reference>
<dbReference type="Gene3D" id="1.10.510.10">
    <property type="entry name" value="Transferase(Phosphotransferase) domain 1"/>
    <property type="match status" value="1"/>
</dbReference>
<organism evidence="2 3">
    <name type="scientific">Rotaria socialis</name>
    <dbReference type="NCBI Taxonomy" id="392032"/>
    <lineage>
        <taxon>Eukaryota</taxon>
        <taxon>Metazoa</taxon>
        <taxon>Spiralia</taxon>
        <taxon>Gnathifera</taxon>
        <taxon>Rotifera</taxon>
        <taxon>Eurotatoria</taxon>
        <taxon>Bdelloidea</taxon>
        <taxon>Philodinida</taxon>
        <taxon>Philodinidae</taxon>
        <taxon>Rotaria</taxon>
    </lineage>
</organism>
<keyword evidence="3" id="KW-1185">Reference proteome</keyword>
<dbReference type="GO" id="GO:0005524">
    <property type="term" value="F:ATP binding"/>
    <property type="evidence" value="ECO:0007669"/>
    <property type="project" value="InterPro"/>
</dbReference>
<dbReference type="InterPro" id="IPR000719">
    <property type="entry name" value="Prot_kinase_dom"/>
</dbReference>
<dbReference type="PANTHER" id="PTHR22968">
    <property type="entry name" value="PROTEIN KINASE C, MU"/>
    <property type="match status" value="1"/>
</dbReference>
<dbReference type="SUPFAM" id="SSF56112">
    <property type="entry name" value="Protein kinase-like (PK-like)"/>
    <property type="match status" value="1"/>
</dbReference>
<proteinExistence type="predicted"/>
<dbReference type="GO" id="GO:0005829">
    <property type="term" value="C:cytosol"/>
    <property type="evidence" value="ECO:0007669"/>
    <property type="project" value="TreeGrafter"/>
</dbReference>
<gene>
    <name evidence="2" type="ORF">UJA718_LOCUS36476</name>
</gene>
<dbReference type="Pfam" id="PF00069">
    <property type="entry name" value="Pkinase"/>
    <property type="match status" value="1"/>
</dbReference>
<name>A0A821IRG8_9BILA</name>
<dbReference type="GO" id="GO:0035556">
    <property type="term" value="P:intracellular signal transduction"/>
    <property type="evidence" value="ECO:0007669"/>
    <property type="project" value="TreeGrafter"/>
</dbReference>
<dbReference type="EMBL" id="CAJOBP010035190">
    <property type="protein sequence ID" value="CAF4705789.1"/>
    <property type="molecule type" value="Genomic_DNA"/>
</dbReference>
<accession>A0A821IRG8</accession>
<protein>
    <recommendedName>
        <fullName evidence="1">Protein kinase domain-containing protein</fullName>
    </recommendedName>
</protein>
<evidence type="ECO:0000313" key="3">
    <source>
        <dbReference type="Proteomes" id="UP000663873"/>
    </source>
</evidence>
<evidence type="ECO:0000259" key="1">
    <source>
        <dbReference type="PROSITE" id="PS50011"/>
    </source>
</evidence>
<evidence type="ECO:0000313" key="2">
    <source>
        <dbReference type="EMBL" id="CAF4705789.1"/>
    </source>
</evidence>
<dbReference type="PANTHER" id="PTHR22968:SF15">
    <property type="entry name" value="SERINE_THREONINE-PROTEIN KINASE DKF-1"/>
    <property type="match status" value="1"/>
</dbReference>
<comment type="caution">
    <text evidence="2">The sequence shown here is derived from an EMBL/GenBank/DDBJ whole genome shotgun (WGS) entry which is preliminary data.</text>
</comment>
<dbReference type="SMART" id="SM00220">
    <property type="entry name" value="S_TKc"/>
    <property type="match status" value="1"/>
</dbReference>
<feature type="domain" description="Protein kinase" evidence="1">
    <location>
        <begin position="1"/>
        <end position="140"/>
    </location>
</feature>
<dbReference type="AlphaFoldDB" id="A0A821IRG8"/>
<dbReference type="Proteomes" id="UP000663873">
    <property type="component" value="Unassembled WGS sequence"/>
</dbReference>
<dbReference type="InterPro" id="IPR011009">
    <property type="entry name" value="Kinase-like_dom_sf"/>
</dbReference>